<keyword evidence="7" id="KW-1185">Reference proteome</keyword>
<dbReference type="GO" id="GO:0051537">
    <property type="term" value="F:2 iron, 2 sulfur cluster binding"/>
    <property type="evidence" value="ECO:0007669"/>
    <property type="project" value="UniProtKB-KW"/>
</dbReference>
<evidence type="ECO:0000313" key="6">
    <source>
        <dbReference type="EMBL" id="ABL69760.1"/>
    </source>
</evidence>
<dbReference type="RefSeq" id="WP_011747958.1">
    <property type="nucleotide sequence ID" value="NC_008686.1"/>
</dbReference>
<reference evidence="7" key="1">
    <citation type="submission" date="2006-12" db="EMBL/GenBank/DDBJ databases">
        <title>Complete sequence of chromosome 1 of Paracoccus denitrificans PD1222.</title>
        <authorList>
            <person name="Copeland A."/>
            <person name="Lucas S."/>
            <person name="Lapidus A."/>
            <person name="Barry K."/>
            <person name="Detter J.C."/>
            <person name="Glavina del Rio T."/>
            <person name="Hammon N."/>
            <person name="Israni S."/>
            <person name="Dalin E."/>
            <person name="Tice H."/>
            <person name="Pitluck S."/>
            <person name="Munk A.C."/>
            <person name="Brettin T."/>
            <person name="Bruce D."/>
            <person name="Han C."/>
            <person name="Tapia R."/>
            <person name="Gilna P."/>
            <person name="Schmutz J."/>
            <person name="Larimer F."/>
            <person name="Land M."/>
            <person name="Hauser L."/>
            <person name="Kyrpides N."/>
            <person name="Lykidis A."/>
            <person name="Spiro S."/>
            <person name="Richardson D.J."/>
            <person name="Moir J.W.B."/>
            <person name="Ferguson S.J."/>
            <person name="van Spanning R.J.M."/>
            <person name="Richardson P."/>
        </authorList>
    </citation>
    <scope>NUCLEOTIDE SEQUENCE [LARGE SCALE GENOMIC DNA]</scope>
    <source>
        <strain evidence="7">Pd 1222</strain>
    </source>
</reference>
<keyword evidence="1" id="KW-0001">2Fe-2S</keyword>
<dbReference type="Gene3D" id="2.102.10.10">
    <property type="entry name" value="Rieske [2Fe-2S] iron-sulphur domain"/>
    <property type="match status" value="1"/>
</dbReference>
<dbReference type="Pfam" id="PF00355">
    <property type="entry name" value="Rieske"/>
    <property type="match status" value="1"/>
</dbReference>
<keyword evidence="2" id="KW-0479">Metal-binding</keyword>
<dbReference type="STRING" id="318586.Pden_1663"/>
<dbReference type="HOGENOM" id="CLU_055690_4_3_5"/>
<evidence type="ECO:0000256" key="4">
    <source>
        <dbReference type="ARBA" id="ARBA00023014"/>
    </source>
</evidence>
<dbReference type="Proteomes" id="UP000000361">
    <property type="component" value="Chromosome 1"/>
</dbReference>
<proteinExistence type="predicted"/>
<dbReference type="OrthoDB" id="9794175at2"/>
<evidence type="ECO:0000256" key="2">
    <source>
        <dbReference type="ARBA" id="ARBA00022723"/>
    </source>
</evidence>
<dbReference type="GO" id="GO:0046872">
    <property type="term" value="F:metal ion binding"/>
    <property type="evidence" value="ECO:0007669"/>
    <property type="project" value="UniProtKB-KW"/>
</dbReference>
<dbReference type="InterPro" id="IPR017941">
    <property type="entry name" value="Rieske_2Fe-2S"/>
</dbReference>
<name>A1B2L6_PARDP</name>
<accession>A1B2L6</accession>
<dbReference type="PANTHER" id="PTHR40261:SF1">
    <property type="entry name" value="RIESKE DOMAIN-CONTAINING PROTEIN"/>
    <property type="match status" value="1"/>
</dbReference>
<evidence type="ECO:0000313" key="7">
    <source>
        <dbReference type="Proteomes" id="UP000000361"/>
    </source>
</evidence>
<evidence type="ECO:0000256" key="1">
    <source>
        <dbReference type="ARBA" id="ARBA00022714"/>
    </source>
</evidence>
<dbReference type="EMBL" id="CP000489">
    <property type="protein sequence ID" value="ABL69760.1"/>
    <property type="molecule type" value="Genomic_DNA"/>
</dbReference>
<keyword evidence="3" id="KW-0408">Iron</keyword>
<evidence type="ECO:0000256" key="3">
    <source>
        <dbReference type="ARBA" id="ARBA00023004"/>
    </source>
</evidence>
<dbReference type="AlphaFoldDB" id="A1B2L6"/>
<keyword evidence="4" id="KW-0411">Iron-sulfur</keyword>
<dbReference type="EnsemblBacteria" id="ABL69760">
    <property type="protein sequence ID" value="ABL69760"/>
    <property type="gene ID" value="Pden_1663"/>
</dbReference>
<organism evidence="6 7">
    <name type="scientific">Paracoccus denitrificans (strain Pd 1222)</name>
    <dbReference type="NCBI Taxonomy" id="318586"/>
    <lineage>
        <taxon>Bacteria</taxon>
        <taxon>Pseudomonadati</taxon>
        <taxon>Pseudomonadota</taxon>
        <taxon>Alphaproteobacteria</taxon>
        <taxon>Rhodobacterales</taxon>
        <taxon>Paracoccaceae</taxon>
        <taxon>Paracoccus</taxon>
    </lineage>
</organism>
<sequence>MGWTDYASAPPAGTEICDEAELDRIRCLTVESRNGRFPLLLVRLGEGIRAYVNACPHQYLPLDHRGDQIVSADGTRLMCTAHGAMFDIASGEAVQGADCGLDAVPLAISGGKVRIGQA</sequence>
<dbReference type="PROSITE" id="PS51296">
    <property type="entry name" value="RIESKE"/>
    <property type="match status" value="1"/>
</dbReference>
<evidence type="ECO:0000259" key="5">
    <source>
        <dbReference type="PROSITE" id="PS51296"/>
    </source>
</evidence>
<dbReference type="InterPro" id="IPR036922">
    <property type="entry name" value="Rieske_2Fe-2S_sf"/>
</dbReference>
<dbReference type="SUPFAM" id="SSF50022">
    <property type="entry name" value="ISP domain"/>
    <property type="match status" value="1"/>
</dbReference>
<feature type="domain" description="Rieske" evidence="5">
    <location>
        <begin position="14"/>
        <end position="115"/>
    </location>
</feature>
<dbReference type="KEGG" id="pde:Pden_1663"/>
<dbReference type="eggNOG" id="COG2146">
    <property type="taxonomic scope" value="Bacteria"/>
</dbReference>
<dbReference type="PANTHER" id="PTHR40261">
    <property type="match status" value="1"/>
</dbReference>
<protein>
    <submittedName>
        <fullName evidence="6">Rieske (2Fe-2S) domain protein</fullName>
    </submittedName>
</protein>
<dbReference type="GeneID" id="93450055"/>
<gene>
    <name evidence="6" type="ordered locus">Pden_1663</name>
</gene>